<dbReference type="Pfam" id="PF00535">
    <property type="entry name" value="Glycos_transf_2"/>
    <property type="match status" value="1"/>
</dbReference>
<comment type="caution">
    <text evidence="5">The sequence shown here is derived from an EMBL/GenBank/DDBJ whole genome shotgun (WGS) entry which is preliminary data.</text>
</comment>
<evidence type="ECO:0000313" key="5">
    <source>
        <dbReference type="EMBL" id="MFC5190306.1"/>
    </source>
</evidence>
<protein>
    <submittedName>
        <fullName evidence="5">Glycosyltransferase</fullName>
        <ecNumber evidence="5">2.4.-.-</ecNumber>
    </submittedName>
</protein>
<evidence type="ECO:0000259" key="4">
    <source>
        <dbReference type="Pfam" id="PF00535"/>
    </source>
</evidence>
<accession>A0ABW0BRT9</accession>
<dbReference type="GO" id="GO:0016757">
    <property type="term" value="F:glycosyltransferase activity"/>
    <property type="evidence" value="ECO:0007669"/>
    <property type="project" value="UniProtKB-KW"/>
</dbReference>
<evidence type="ECO:0000256" key="2">
    <source>
        <dbReference type="ARBA" id="ARBA00022676"/>
    </source>
</evidence>
<dbReference type="EC" id="2.4.-.-" evidence="5"/>
<keyword evidence="6" id="KW-1185">Reference proteome</keyword>
<keyword evidence="2 5" id="KW-0328">Glycosyltransferase</keyword>
<gene>
    <name evidence="5" type="ORF">ACFPIK_00900</name>
</gene>
<keyword evidence="3 5" id="KW-0808">Transferase</keyword>
<dbReference type="InterPro" id="IPR029044">
    <property type="entry name" value="Nucleotide-diphossugar_trans"/>
</dbReference>
<name>A0ABW0BRT9_9BACT</name>
<proteinExistence type="inferred from homology"/>
<dbReference type="SUPFAM" id="SSF53448">
    <property type="entry name" value="Nucleotide-diphospho-sugar transferases"/>
    <property type="match status" value="1"/>
</dbReference>
<dbReference type="PANTHER" id="PTHR43179">
    <property type="entry name" value="RHAMNOSYLTRANSFERASE WBBL"/>
    <property type="match status" value="1"/>
</dbReference>
<evidence type="ECO:0000256" key="3">
    <source>
        <dbReference type="ARBA" id="ARBA00022679"/>
    </source>
</evidence>
<organism evidence="5 6">
    <name type="scientific">Algoriphagus aquatilis</name>
    <dbReference type="NCBI Taxonomy" id="490186"/>
    <lineage>
        <taxon>Bacteria</taxon>
        <taxon>Pseudomonadati</taxon>
        <taxon>Bacteroidota</taxon>
        <taxon>Cytophagia</taxon>
        <taxon>Cytophagales</taxon>
        <taxon>Cyclobacteriaceae</taxon>
        <taxon>Algoriphagus</taxon>
    </lineage>
</organism>
<dbReference type="RefSeq" id="WP_377911254.1">
    <property type="nucleotide sequence ID" value="NZ_JBHSKS010000001.1"/>
</dbReference>
<comment type="similarity">
    <text evidence="1">Belongs to the glycosyltransferase 2 family.</text>
</comment>
<dbReference type="InterPro" id="IPR001173">
    <property type="entry name" value="Glyco_trans_2-like"/>
</dbReference>
<dbReference type="EMBL" id="JBHSKS010000001">
    <property type="protein sequence ID" value="MFC5190306.1"/>
    <property type="molecule type" value="Genomic_DNA"/>
</dbReference>
<dbReference type="Gene3D" id="3.90.550.10">
    <property type="entry name" value="Spore Coat Polysaccharide Biosynthesis Protein SpsA, Chain A"/>
    <property type="match status" value="1"/>
</dbReference>
<feature type="domain" description="Glycosyltransferase 2-like" evidence="4">
    <location>
        <begin position="10"/>
        <end position="124"/>
    </location>
</feature>
<dbReference type="PANTHER" id="PTHR43179:SF12">
    <property type="entry name" value="GALACTOFURANOSYLTRANSFERASE GLFT2"/>
    <property type="match status" value="1"/>
</dbReference>
<reference evidence="6" key="1">
    <citation type="journal article" date="2019" name="Int. J. Syst. Evol. Microbiol.">
        <title>The Global Catalogue of Microorganisms (GCM) 10K type strain sequencing project: providing services to taxonomists for standard genome sequencing and annotation.</title>
        <authorList>
            <consortium name="The Broad Institute Genomics Platform"/>
            <consortium name="The Broad Institute Genome Sequencing Center for Infectious Disease"/>
            <person name="Wu L."/>
            <person name="Ma J."/>
        </authorList>
    </citation>
    <scope>NUCLEOTIDE SEQUENCE [LARGE SCALE GENOMIC DNA]</scope>
    <source>
        <strain evidence="6">CGMCC 1.7030</strain>
    </source>
</reference>
<evidence type="ECO:0000256" key="1">
    <source>
        <dbReference type="ARBA" id="ARBA00006739"/>
    </source>
</evidence>
<sequence length="293" mass="33484">MKVSKQIACIIVTFNRVSILQENLKFIQGQEINPDIILVVNNGSTDGTIAFLQTQESWIYAVNLPVNVGYGAGLAAGIDYARENWEIEYFWLMDDDSFPNSKVLSSLKSEVEGKRLDGILGVTGFRLERGIPRPIRQADQGISNADFVLVDNALLSASAVTQVGNFRTDLFMMCEDYEYCFRLRKYGLLVGVLNDPLMEVNRKHLGSQSNSKNLIWRGYYHSRNLMLILKDHFTLKGLINYFYRQGKYLIHSMFFGVNRWSRTKYRLIGIWDGIWGISGKTLDPLSLKRVSRN</sequence>
<dbReference type="Proteomes" id="UP001596163">
    <property type="component" value="Unassembled WGS sequence"/>
</dbReference>
<evidence type="ECO:0000313" key="6">
    <source>
        <dbReference type="Proteomes" id="UP001596163"/>
    </source>
</evidence>